<organism evidence="2 3">
    <name type="scientific">Paraburkholderia ferrariae</name>
    <dbReference type="NCBI Taxonomy" id="386056"/>
    <lineage>
        <taxon>Bacteria</taxon>
        <taxon>Pseudomonadati</taxon>
        <taxon>Pseudomonadota</taxon>
        <taxon>Betaproteobacteria</taxon>
        <taxon>Burkholderiales</taxon>
        <taxon>Burkholderiaceae</taxon>
        <taxon>Paraburkholderia</taxon>
    </lineage>
</organism>
<sequence>MTIIEFDLVLRQVLVHRASPPTQDEGGALASESDGAGWSRALADAAGLTDEQATARDLLEEVLAVSVEKSMRAPELGAGAHDGVMGMLAQSDTDAALEAWKAVGDRLVWKGLENLPLPFSTGTSTERSQEQERALENPPGLPQDAHSGAPSRTGSASTRDQPVLSNTPRPSSADTGVERPHVSAHPGAIRSHAAPHDELTRPTHGHHAHRTTHDRPAQLWMTGSGVAGGDDAGAATVAGVTGTAARHGSAVGDFMLPATRRSSNQIGVPLLPQPGEIVYPASARLIARATLAALKRPRSERDADAAGRDAFALPRSPARAGRWLRRVTHAYLGRDGLTLWVRDASFTDAKTGPLVAALHQWARAAGMKLGAVICNGRTVFRAAGTSVAQGQTEFATEGER</sequence>
<gene>
    <name evidence="2" type="ORF">VSR73_09280</name>
</gene>
<reference evidence="2 3" key="1">
    <citation type="submission" date="2024-01" db="EMBL/GenBank/DDBJ databases">
        <title>The diversity of rhizobia nodulating Mimosa spp. in eleven states of Brazil covering several biomes is determined by host plant, location, and edaphic factors.</title>
        <authorList>
            <person name="Rouws L."/>
            <person name="Barauna A."/>
            <person name="Beukes C."/>
            <person name="De Faria S.M."/>
            <person name="Gross E."/>
            <person name="Dos Reis Junior F.B."/>
            <person name="Simon M."/>
            <person name="Maluk M."/>
            <person name="Odee D.W."/>
            <person name="Kenicer G."/>
            <person name="Young J.P.W."/>
            <person name="Reis V.M."/>
            <person name="Zilli J."/>
            <person name="James E.K."/>
        </authorList>
    </citation>
    <scope>NUCLEOTIDE SEQUENCE [LARGE SCALE GENOMIC DNA]</scope>
    <source>
        <strain evidence="2 3">JPY167</strain>
    </source>
</reference>
<dbReference type="Proteomes" id="UP001489897">
    <property type="component" value="Unassembled WGS sequence"/>
</dbReference>
<proteinExistence type="predicted"/>
<feature type="region of interest" description="Disordered" evidence="1">
    <location>
        <begin position="115"/>
        <end position="225"/>
    </location>
</feature>
<evidence type="ECO:0000256" key="1">
    <source>
        <dbReference type="SAM" id="MobiDB-lite"/>
    </source>
</evidence>
<protein>
    <submittedName>
        <fullName evidence="2">Uncharacterized protein</fullName>
    </submittedName>
</protein>
<evidence type="ECO:0000313" key="2">
    <source>
        <dbReference type="EMBL" id="MEM5421249.1"/>
    </source>
</evidence>
<comment type="caution">
    <text evidence="2">The sequence shown here is derived from an EMBL/GenBank/DDBJ whole genome shotgun (WGS) entry which is preliminary data.</text>
</comment>
<evidence type="ECO:0000313" key="3">
    <source>
        <dbReference type="Proteomes" id="UP001489897"/>
    </source>
</evidence>
<name>A0ABU9RME5_9BURK</name>
<accession>A0ABU9RME5</accession>
<dbReference type="RefSeq" id="WP_342946569.1">
    <property type="nucleotide sequence ID" value="NZ_JAYMRV010000002.1"/>
</dbReference>
<keyword evidence="3" id="KW-1185">Reference proteome</keyword>
<feature type="compositionally biased region" description="Polar residues" evidence="1">
    <location>
        <begin position="150"/>
        <end position="174"/>
    </location>
</feature>
<dbReference type="EMBL" id="JAYMRV010000002">
    <property type="protein sequence ID" value="MEM5421249.1"/>
    <property type="molecule type" value="Genomic_DNA"/>
</dbReference>